<dbReference type="InterPro" id="IPR029014">
    <property type="entry name" value="NiFe-Hase_large"/>
</dbReference>
<dbReference type="InterPro" id="IPR014029">
    <property type="entry name" value="NADH_UbQ_OxRdtase_49kDa_CS"/>
</dbReference>
<gene>
    <name evidence="6" type="primary">nuoD</name>
    <name evidence="9" type="ORF">GCM10010201_15060</name>
</gene>
<evidence type="ECO:0000256" key="3">
    <source>
        <dbReference type="ARBA" id="ARBA00022719"/>
    </source>
</evidence>
<dbReference type="PANTHER" id="PTHR11993">
    <property type="entry name" value="NADH-UBIQUINONE OXIDOREDUCTASE 49 KDA SUBUNIT"/>
    <property type="match status" value="1"/>
</dbReference>
<comment type="similarity">
    <text evidence="1 6 7">Belongs to the complex I 49 kDa subunit family.</text>
</comment>
<keyword evidence="2 6" id="KW-0813">Transport</keyword>
<dbReference type="PROSITE" id="PS00535">
    <property type="entry name" value="COMPLEX1_49K"/>
    <property type="match status" value="1"/>
</dbReference>
<feature type="domain" description="NADH-quinone oxidoreductase subunit D" evidence="8">
    <location>
        <begin position="309"/>
        <end position="383"/>
    </location>
</feature>
<dbReference type="HAMAP" id="MF_01358">
    <property type="entry name" value="NDH1_NuoD"/>
    <property type="match status" value="1"/>
</dbReference>
<organism evidence="9 10">
    <name type="scientific">Pilimelia columellifera subsp. columellifera</name>
    <dbReference type="NCBI Taxonomy" id="706583"/>
    <lineage>
        <taxon>Bacteria</taxon>
        <taxon>Bacillati</taxon>
        <taxon>Actinomycetota</taxon>
        <taxon>Actinomycetes</taxon>
        <taxon>Micromonosporales</taxon>
        <taxon>Micromonosporaceae</taxon>
        <taxon>Pilimelia</taxon>
    </lineage>
</organism>
<keyword evidence="10" id="KW-1185">Reference proteome</keyword>
<evidence type="ECO:0000259" key="8">
    <source>
        <dbReference type="Pfam" id="PF00346"/>
    </source>
</evidence>
<dbReference type="InterPro" id="IPR022885">
    <property type="entry name" value="NDH1_su_D/H"/>
</dbReference>
<protein>
    <recommendedName>
        <fullName evidence="6">NADH-quinone oxidoreductase subunit D</fullName>
        <ecNumber evidence="6">7.1.1.-</ecNumber>
    </recommendedName>
    <alternativeName>
        <fullName evidence="6">NADH dehydrogenase I subunit D</fullName>
    </alternativeName>
    <alternativeName>
        <fullName evidence="6">NDH-1 subunit D</fullName>
    </alternativeName>
</protein>
<dbReference type="Gene3D" id="1.10.645.10">
    <property type="entry name" value="Cytochrome-c3 Hydrogenase, chain B"/>
    <property type="match status" value="1"/>
</dbReference>
<sequence length="383" mass="42124">MGGSGQVRDVVVGTQAGLDSADMVLNIGPQHPSTHGVLRLKLTVDGERVVACEPIVGYMHRGAEKLFEVRDYRQILMLANRHDWLSAFSNELGVALAVERLMGIEVPERATWLRTALAELNRILNHLMFLGSYPLEIGAITPVFYAFREREALQEVMEEISGGRMHYMFNRVGGLKEEAPAGWTGRARDAIGLVRRRMPDLDNLIRRNEIFMARTVGVGVLSAADAAAFGASGPVARASGLDFDLRRDEPYLAYGDLDVPVVTRTAGDCHARFELLLDQVYASLDLADACLDRVDRITGPVNVRLPKVVKAPEGHTYAWTESPLGVNGYYLVSRGEKTPYRLKLRTASYANVQALSTLLPGCLIPDLIAILGSMFFVVGDIDK</sequence>
<dbReference type="Pfam" id="PF00346">
    <property type="entry name" value="Complex1_49kDa"/>
    <property type="match status" value="2"/>
</dbReference>
<keyword evidence="6" id="KW-1003">Cell membrane</keyword>
<dbReference type="Proteomes" id="UP001499978">
    <property type="component" value="Unassembled WGS sequence"/>
</dbReference>
<evidence type="ECO:0000313" key="10">
    <source>
        <dbReference type="Proteomes" id="UP001499978"/>
    </source>
</evidence>
<evidence type="ECO:0000256" key="6">
    <source>
        <dbReference type="HAMAP-Rule" id="MF_01358"/>
    </source>
</evidence>
<dbReference type="InterPro" id="IPR001135">
    <property type="entry name" value="NADH_Q_OxRdtase_suD"/>
</dbReference>
<name>A0ABN3NF36_9ACTN</name>
<evidence type="ECO:0000256" key="2">
    <source>
        <dbReference type="ARBA" id="ARBA00022448"/>
    </source>
</evidence>
<evidence type="ECO:0000256" key="5">
    <source>
        <dbReference type="ARBA" id="ARBA00023027"/>
    </source>
</evidence>
<proteinExistence type="inferred from homology"/>
<keyword evidence="4 6" id="KW-1278">Translocase</keyword>
<evidence type="ECO:0000256" key="7">
    <source>
        <dbReference type="RuleBase" id="RU003685"/>
    </source>
</evidence>
<keyword evidence="3 6" id="KW-0874">Quinone</keyword>
<comment type="subunit">
    <text evidence="6">NDH-1 is composed of 14 different subunits. Subunits NuoB, C, D, E, F, and G constitute the peripheral sector of the complex.</text>
</comment>
<keyword evidence="5 6" id="KW-0520">NAD</keyword>
<dbReference type="EC" id="7.1.1.-" evidence="6"/>
<comment type="function">
    <text evidence="6">NDH-1 shuttles electrons from NADH, via FMN and iron-sulfur (Fe-S) centers, to quinones in the respiratory chain. The immediate electron acceptor for the enzyme in this species is believed to be a menaquinone. Couples the redox reaction to proton translocation (for every two electrons transferred, four hydrogen ions are translocated across the cytoplasmic membrane), and thus conserves the redox energy in a proton gradient.</text>
</comment>
<comment type="caution">
    <text evidence="9">The sequence shown here is derived from an EMBL/GenBank/DDBJ whole genome shotgun (WGS) entry which is preliminary data.</text>
</comment>
<keyword evidence="6" id="KW-0472">Membrane</keyword>
<comment type="catalytic activity">
    <reaction evidence="6">
        <text>a quinone + NADH + 5 H(+)(in) = a quinol + NAD(+) + 4 H(+)(out)</text>
        <dbReference type="Rhea" id="RHEA:57888"/>
        <dbReference type="ChEBI" id="CHEBI:15378"/>
        <dbReference type="ChEBI" id="CHEBI:24646"/>
        <dbReference type="ChEBI" id="CHEBI:57540"/>
        <dbReference type="ChEBI" id="CHEBI:57945"/>
        <dbReference type="ChEBI" id="CHEBI:132124"/>
    </reaction>
</comment>
<evidence type="ECO:0000256" key="1">
    <source>
        <dbReference type="ARBA" id="ARBA00005769"/>
    </source>
</evidence>
<dbReference type="EMBL" id="BAAARY010000005">
    <property type="protein sequence ID" value="GAA2518983.1"/>
    <property type="molecule type" value="Genomic_DNA"/>
</dbReference>
<evidence type="ECO:0000313" key="9">
    <source>
        <dbReference type="EMBL" id="GAA2518983.1"/>
    </source>
</evidence>
<accession>A0ABN3NF36</accession>
<dbReference type="PANTHER" id="PTHR11993:SF10">
    <property type="entry name" value="NADH DEHYDROGENASE [UBIQUINONE] IRON-SULFUR PROTEIN 2, MITOCHONDRIAL"/>
    <property type="match status" value="1"/>
</dbReference>
<comment type="subcellular location">
    <subcellularLocation>
        <location evidence="6">Cell membrane</location>
        <topology evidence="6">Peripheral membrane protein</topology>
        <orientation evidence="6">Cytoplasmic side</orientation>
    </subcellularLocation>
</comment>
<dbReference type="SUPFAM" id="SSF56762">
    <property type="entry name" value="HydB/Nqo4-like"/>
    <property type="match status" value="1"/>
</dbReference>
<reference evidence="9 10" key="1">
    <citation type="journal article" date="2019" name="Int. J. Syst. Evol. Microbiol.">
        <title>The Global Catalogue of Microorganisms (GCM) 10K type strain sequencing project: providing services to taxonomists for standard genome sequencing and annotation.</title>
        <authorList>
            <consortium name="The Broad Institute Genomics Platform"/>
            <consortium name="The Broad Institute Genome Sequencing Center for Infectious Disease"/>
            <person name="Wu L."/>
            <person name="Ma J."/>
        </authorList>
    </citation>
    <scope>NUCLEOTIDE SEQUENCE [LARGE SCALE GENOMIC DNA]</scope>
    <source>
        <strain evidence="9 10">JCM 3367</strain>
    </source>
</reference>
<feature type="domain" description="NADH-quinone oxidoreductase subunit D" evidence="8">
    <location>
        <begin position="137"/>
        <end position="308"/>
    </location>
</feature>
<evidence type="ECO:0000256" key="4">
    <source>
        <dbReference type="ARBA" id="ARBA00022967"/>
    </source>
</evidence>